<gene>
    <name evidence="5" type="ORF">AAHA92_29756</name>
</gene>
<dbReference type="PANTHER" id="PTHR18919:SF161">
    <property type="entry name" value="ACETYL-COA ACETYLTRANSFERASE 2"/>
    <property type="match status" value="1"/>
</dbReference>
<protein>
    <submittedName>
        <fullName evidence="5">Acetyl-CoA C-acetyltransferase</fullName>
        <ecNumber evidence="5">2.3.1.9</ecNumber>
    </submittedName>
</protein>
<accession>A0ABD1G225</accession>
<dbReference type="InterPro" id="IPR016039">
    <property type="entry name" value="Thiolase-like"/>
</dbReference>
<evidence type="ECO:0000313" key="5">
    <source>
        <dbReference type="EMBL" id="KAL1537218.1"/>
    </source>
</evidence>
<dbReference type="EC" id="2.3.1.9" evidence="5"/>
<evidence type="ECO:0000313" key="6">
    <source>
        <dbReference type="Proteomes" id="UP001567538"/>
    </source>
</evidence>
<dbReference type="Gene3D" id="3.40.47.10">
    <property type="match status" value="2"/>
</dbReference>
<keyword evidence="3 5" id="KW-0012">Acyltransferase</keyword>
<keyword evidence="6" id="KW-1185">Reference proteome</keyword>
<dbReference type="Proteomes" id="UP001567538">
    <property type="component" value="Unassembled WGS sequence"/>
</dbReference>
<dbReference type="PANTHER" id="PTHR18919">
    <property type="entry name" value="ACETYL-COA C-ACYLTRANSFERASE"/>
    <property type="match status" value="1"/>
</dbReference>
<keyword evidence="2 5" id="KW-0808">Transferase</keyword>
<feature type="domain" description="Thiolase N-terminal" evidence="4">
    <location>
        <begin position="1"/>
        <end position="33"/>
    </location>
</feature>
<evidence type="ECO:0000256" key="1">
    <source>
        <dbReference type="ARBA" id="ARBA00010982"/>
    </source>
</evidence>
<dbReference type="Pfam" id="PF00108">
    <property type="entry name" value="Thiolase_N"/>
    <property type="match status" value="2"/>
</dbReference>
<organism evidence="5 6">
    <name type="scientific">Salvia divinorum</name>
    <name type="common">Maria pastora</name>
    <name type="synonym">Diviner's sage</name>
    <dbReference type="NCBI Taxonomy" id="28513"/>
    <lineage>
        <taxon>Eukaryota</taxon>
        <taxon>Viridiplantae</taxon>
        <taxon>Streptophyta</taxon>
        <taxon>Embryophyta</taxon>
        <taxon>Tracheophyta</taxon>
        <taxon>Spermatophyta</taxon>
        <taxon>Magnoliopsida</taxon>
        <taxon>eudicotyledons</taxon>
        <taxon>Gunneridae</taxon>
        <taxon>Pentapetalae</taxon>
        <taxon>asterids</taxon>
        <taxon>lamiids</taxon>
        <taxon>Lamiales</taxon>
        <taxon>Lamiaceae</taxon>
        <taxon>Nepetoideae</taxon>
        <taxon>Mentheae</taxon>
        <taxon>Salviinae</taxon>
        <taxon>Salvia</taxon>
        <taxon>Salvia subgen. Calosphace</taxon>
    </lineage>
</organism>
<dbReference type="AlphaFoldDB" id="A0ABD1G225"/>
<evidence type="ECO:0000256" key="2">
    <source>
        <dbReference type="ARBA" id="ARBA00022679"/>
    </source>
</evidence>
<dbReference type="InterPro" id="IPR020616">
    <property type="entry name" value="Thiolase_N"/>
</dbReference>
<dbReference type="GO" id="GO:0003985">
    <property type="term" value="F:acetyl-CoA C-acetyltransferase activity"/>
    <property type="evidence" value="ECO:0007669"/>
    <property type="project" value="UniProtKB-EC"/>
</dbReference>
<dbReference type="EMBL" id="JBEAFC010000011">
    <property type="protein sequence ID" value="KAL1537218.1"/>
    <property type="molecule type" value="Genomic_DNA"/>
</dbReference>
<reference evidence="5 6" key="1">
    <citation type="submission" date="2024-06" db="EMBL/GenBank/DDBJ databases">
        <title>A chromosome level genome sequence of Diviner's sage (Salvia divinorum).</title>
        <authorList>
            <person name="Ford S.A."/>
            <person name="Ro D.-K."/>
            <person name="Ness R.W."/>
            <person name="Phillips M.A."/>
        </authorList>
    </citation>
    <scope>NUCLEOTIDE SEQUENCE [LARGE SCALE GENOMIC DNA]</scope>
    <source>
        <strain evidence="5">SAF-2024a</strain>
        <tissue evidence="5">Leaf</tissue>
    </source>
</reference>
<feature type="domain" description="Thiolase N-terminal" evidence="4">
    <location>
        <begin position="52"/>
        <end position="83"/>
    </location>
</feature>
<comment type="similarity">
    <text evidence="1">Belongs to the thiolase-like superfamily. Thiolase family.</text>
</comment>
<evidence type="ECO:0000259" key="4">
    <source>
        <dbReference type="Pfam" id="PF00108"/>
    </source>
</evidence>
<name>A0ABD1G225_SALDI</name>
<evidence type="ECO:0000256" key="3">
    <source>
        <dbReference type="ARBA" id="ARBA00023315"/>
    </source>
</evidence>
<dbReference type="SUPFAM" id="SSF53901">
    <property type="entry name" value="Thiolase-like"/>
    <property type="match status" value="1"/>
</dbReference>
<proteinExistence type="inferred from homology"/>
<comment type="caution">
    <text evidence="5">The sequence shown here is derived from an EMBL/GenBank/DDBJ whole genome shotgun (WGS) entry which is preliminary data.</text>
</comment>
<sequence length="108" mass="11323">MKATMLAAQTIKLTENDVVVAVGMESMSNAPKYILTGRSIRVLVWVYFESKNARASFKKDGGSVTASNASSISNGAAALVLVSGAMTVKLGLDVIARIRGYADAAQLL</sequence>